<comment type="cofactor">
    <cofactor evidence="20 23">
        <name>heme b</name>
        <dbReference type="ChEBI" id="CHEBI:60344"/>
    </cofactor>
    <text evidence="20 23">Binds 1 heme b (iron(II)-protoporphyrin IX) group per subunit.</text>
</comment>
<evidence type="ECO:0000259" key="24">
    <source>
        <dbReference type="PROSITE" id="PS50873"/>
    </source>
</evidence>
<accession>A0AAD8TCE6</accession>
<evidence type="ECO:0000256" key="10">
    <source>
        <dbReference type="ARBA" id="ARBA00022729"/>
    </source>
</evidence>
<evidence type="ECO:0000256" key="6">
    <source>
        <dbReference type="ARBA" id="ARBA00022525"/>
    </source>
</evidence>
<feature type="binding site" evidence="20">
    <location>
        <position position="271"/>
    </location>
    <ligand>
        <name>Ca(2+)</name>
        <dbReference type="ChEBI" id="CHEBI:29108"/>
        <label>2</label>
    </ligand>
</feature>
<keyword evidence="8 23" id="KW-0349">Heme</keyword>
<evidence type="ECO:0000256" key="14">
    <source>
        <dbReference type="ARBA" id="ARBA00023157"/>
    </source>
</evidence>
<feature type="binding site" evidence="20">
    <location>
        <position position="102"/>
    </location>
    <ligand>
        <name>Ca(2+)</name>
        <dbReference type="ChEBI" id="CHEBI:29108"/>
        <label>1</label>
    </ligand>
</feature>
<feature type="chain" id="PRO_5041777620" description="Peroxidase" evidence="23">
    <location>
        <begin position="27"/>
        <end position="362"/>
    </location>
</feature>
<feature type="site" description="Transition state stabilizer" evidence="21">
    <location>
        <position position="88"/>
    </location>
</feature>
<feature type="signal peptide" evidence="23">
    <location>
        <begin position="1"/>
        <end position="26"/>
    </location>
</feature>
<dbReference type="InterPro" id="IPR019794">
    <property type="entry name" value="Peroxidases_AS"/>
</dbReference>
<evidence type="ECO:0000256" key="12">
    <source>
        <dbReference type="ARBA" id="ARBA00023002"/>
    </source>
</evidence>
<dbReference type="GO" id="GO:0042744">
    <property type="term" value="P:hydrogen peroxide catabolic process"/>
    <property type="evidence" value="ECO:0007669"/>
    <property type="project" value="UniProtKB-KW"/>
</dbReference>
<dbReference type="Gene3D" id="1.10.420.10">
    <property type="entry name" value="Peroxidase, domain 2"/>
    <property type="match status" value="1"/>
</dbReference>
<dbReference type="GO" id="GO:0140825">
    <property type="term" value="F:lactoperoxidase activity"/>
    <property type="evidence" value="ECO:0007669"/>
    <property type="project" value="UniProtKB-EC"/>
</dbReference>
<evidence type="ECO:0000256" key="16">
    <source>
        <dbReference type="ARBA" id="ARBA00023283"/>
    </source>
</evidence>
<dbReference type="FunFam" id="1.10.420.10:FF:000006">
    <property type="entry name" value="Peroxidase"/>
    <property type="match status" value="1"/>
</dbReference>
<feature type="active site" description="Proton acceptor" evidence="18">
    <location>
        <position position="92"/>
    </location>
</feature>
<comment type="catalytic activity">
    <reaction evidence="1 23">
        <text>2 a phenolic donor + H2O2 = 2 a phenolic radical donor + 2 H2O</text>
        <dbReference type="Rhea" id="RHEA:56136"/>
        <dbReference type="ChEBI" id="CHEBI:15377"/>
        <dbReference type="ChEBI" id="CHEBI:16240"/>
        <dbReference type="ChEBI" id="CHEBI:139520"/>
        <dbReference type="ChEBI" id="CHEBI:139521"/>
        <dbReference type="EC" id="1.11.1.7"/>
    </reaction>
</comment>
<comment type="similarity">
    <text evidence="4">Belongs to the peroxidase family. Ascorbate peroxidase subfamily.</text>
</comment>
<dbReference type="PANTHER" id="PTHR31235">
    <property type="entry name" value="PEROXIDASE 25-RELATED"/>
    <property type="match status" value="1"/>
</dbReference>
<feature type="binding site" evidence="20">
    <location>
        <position position="96"/>
    </location>
    <ligand>
        <name>Ca(2+)</name>
        <dbReference type="ChEBI" id="CHEBI:29108"/>
        <label>1</label>
    </ligand>
</feature>
<dbReference type="InterPro" id="IPR000823">
    <property type="entry name" value="Peroxidase_pln"/>
</dbReference>
<sequence length="362" mass="38868">MASGGSKLAALALLTLVGCVIRTCEASYGHPNRLLPSRSPSLPGSGPPPAVLAVGHYNQTCYQAEQIVRAAVKKAVYANRGIGAGLIRLFFHDCFVRGCDASILLDETEASPLPEKLGRPNYRSLRGFEVIDQAKTALEKKCQGVVSCADIIAFAARDATVLLSNGTVQFDMPSGRFDGRVSLASETLPNLPSPFADLTKLRTLFESKGLSLDDMVTLSGAHTVGISHCSSFAGRLPRNASDPMAMHSTLAGSLTKKCRSGSSTVDHDSKTPGDLDSQYYRNVLDGKVLLKSDAALMSSSETEAKVRFHAYYPWVWAGRFKAAMVKMGGIEVKTSADGEIRRQCRFVNAPTIERVYVLSADS</sequence>
<evidence type="ECO:0000256" key="19">
    <source>
        <dbReference type="PIRSR" id="PIRSR600823-2"/>
    </source>
</evidence>
<comment type="similarity">
    <text evidence="23">Belongs to the peroxidase family. Classical plant (class III) peroxidase subfamily.</text>
</comment>
<evidence type="ECO:0000256" key="3">
    <source>
        <dbReference type="ARBA" id="ARBA00004613"/>
    </source>
</evidence>
<keyword evidence="7 23" id="KW-0575">Peroxidase</keyword>
<evidence type="ECO:0000256" key="2">
    <source>
        <dbReference type="ARBA" id="ARBA00002322"/>
    </source>
</evidence>
<dbReference type="GO" id="GO:0005576">
    <property type="term" value="C:extracellular region"/>
    <property type="evidence" value="ECO:0007669"/>
    <property type="project" value="UniProtKB-SubCell"/>
</dbReference>
<comment type="caution">
    <text evidence="25">The sequence shown here is derived from an EMBL/GenBank/DDBJ whole genome shotgun (WGS) entry which is preliminary data.</text>
</comment>
<feature type="disulfide bond" evidence="22">
    <location>
        <begin position="148"/>
        <end position="344"/>
    </location>
</feature>
<keyword evidence="15" id="KW-0325">Glycoprotein</keyword>
<evidence type="ECO:0000256" key="4">
    <source>
        <dbReference type="ARBA" id="ARBA00006873"/>
    </source>
</evidence>
<feature type="binding site" description="axial binding residue" evidence="20">
    <location>
        <position position="222"/>
    </location>
    <ligand>
        <name>heme b</name>
        <dbReference type="ChEBI" id="CHEBI:60344"/>
    </ligand>
    <ligandPart>
        <name>Fe</name>
        <dbReference type="ChEBI" id="CHEBI:18248"/>
    </ligandPart>
</feature>
<dbReference type="InterPro" id="IPR019793">
    <property type="entry name" value="Peroxidases_heam-ligand_BS"/>
</dbReference>
<proteinExistence type="inferred from homology"/>
<evidence type="ECO:0000313" key="25">
    <source>
        <dbReference type="EMBL" id="KAK1679214.1"/>
    </source>
</evidence>
<feature type="binding site" evidence="19">
    <location>
        <position position="192"/>
    </location>
    <ligand>
        <name>substrate</name>
    </ligand>
</feature>
<dbReference type="InterPro" id="IPR033905">
    <property type="entry name" value="Secretory_peroxidase"/>
</dbReference>
<keyword evidence="9 20" id="KW-0479">Metal-binding</keyword>
<feature type="disulfide bond" evidence="22">
    <location>
        <begin position="94"/>
        <end position="99"/>
    </location>
</feature>
<dbReference type="PRINTS" id="PR00461">
    <property type="entry name" value="PLPEROXIDASE"/>
</dbReference>
<evidence type="ECO:0000256" key="8">
    <source>
        <dbReference type="ARBA" id="ARBA00022617"/>
    </source>
</evidence>
<dbReference type="GO" id="GO:0006979">
    <property type="term" value="P:response to oxidative stress"/>
    <property type="evidence" value="ECO:0007669"/>
    <property type="project" value="UniProtKB-UniRule"/>
</dbReference>
<feature type="disulfide bond" evidence="22">
    <location>
        <begin position="61"/>
        <end position="142"/>
    </location>
</feature>
<organism evidence="25 26">
    <name type="scientific">Lolium multiflorum</name>
    <name type="common">Italian ryegrass</name>
    <name type="synonym">Lolium perenne subsp. multiflorum</name>
    <dbReference type="NCBI Taxonomy" id="4521"/>
    <lineage>
        <taxon>Eukaryota</taxon>
        <taxon>Viridiplantae</taxon>
        <taxon>Streptophyta</taxon>
        <taxon>Embryophyta</taxon>
        <taxon>Tracheophyta</taxon>
        <taxon>Spermatophyta</taxon>
        <taxon>Magnoliopsida</taxon>
        <taxon>Liliopsida</taxon>
        <taxon>Poales</taxon>
        <taxon>Poaceae</taxon>
        <taxon>BOP clade</taxon>
        <taxon>Pooideae</taxon>
        <taxon>Poodae</taxon>
        <taxon>Poeae</taxon>
        <taxon>Poeae Chloroplast Group 2 (Poeae type)</taxon>
        <taxon>Loliodinae</taxon>
        <taxon>Loliinae</taxon>
        <taxon>Lolium</taxon>
    </lineage>
</organism>
<evidence type="ECO:0000256" key="13">
    <source>
        <dbReference type="ARBA" id="ARBA00023004"/>
    </source>
</evidence>
<evidence type="ECO:0000256" key="5">
    <source>
        <dbReference type="ARBA" id="ARBA00012313"/>
    </source>
</evidence>
<dbReference type="GO" id="GO:0020037">
    <property type="term" value="F:heme binding"/>
    <property type="evidence" value="ECO:0007669"/>
    <property type="project" value="UniProtKB-UniRule"/>
</dbReference>
<dbReference type="InterPro" id="IPR002016">
    <property type="entry name" value="Haem_peroxidase"/>
</dbReference>
<evidence type="ECO:0000256" key="7">
    <source>
        <dbReference type="ARBA" id="ARBA00022559"/>
    </source>
</evidence>
<keyword evidence="11 20" id="KW-0106">Calcium</keyword>
<dbReference type="PROSITE" id="PS00435">
    <property type="entry name" value="PEROXIDASE_1"/>
    <property type="match status" value="1"/>
</dbReference>
<keyword evidence="13 20" id="KW-0408">Iron</keyword>
<protein>
    <recommendedName>
        <fullName evidence="5 23">Peroxidase</fullName>
        <ecNumber evidence="5 23">1.11.1.7</ecNumber>
    </recommendedName>
</protein>
<dbReference type="PROSITE" id="PS51257">
    <property type="entry name" value="PROKAR_LIPOPROTEIN"/>
    <property type="match status" value="1"/>
</dbReference>
<dbReference type="SUPFAM" id="SSF48113">
    <property type="entry name" value="Heme-dependent peroxidases"/>
    <property type="match status" value="1"/>
</dbReference>
<evidence type="ECO:0000256" key="18">
    <source>
        <dbReference type="PIRSR" id="PIRSR600823-1"/>
    </source>
</evidence>
<feature type="binding site" evidence="20">
    <location>
        <position position="93"/>
    </location>
    <ligand>
        <name>Ca(2+)</name>
        <dbReference type="ChEBI" id="CHEBI:29108"/>
        <label>1</label>
    </ligand>
</feature>
<dbReference type="GO" id="GO:0046872">
    <property type="term" value="F:metal ion binding"/>
    <property type="evidence" value="ECO:0007669"/>
    <property type="project" value="UniProtKB-UniRule"/>
</dbReference>
<feature type="domain" description="Plant heme peroxidase family profile" evidence="24">
    <location>
        <begin position="51"/>
        <end position="348"/>
    </location>
</feature>
<keyword evidence="6 23" id="KW-0964">Secreted</keyword>
<keyword evidence="10 23" id="KW-0732">Signal</keyword>
<evidence type="ECO:0000256" key="9">
    <source>
        <dbReference type="ARBA" id="ARBA00022723"/>
    </source>
</evidence>
<dbReference type="EC" id="1.11.1.7" evidence="5 23"/>
<feature type="disulfide bond" evidence="22">
    <location>
        <begin position="229"/>
        <end position="258"/>
    </location>
</feature>
<evidence type="ECO:0000256" key="23">
    <source>
        <dbReference type="RuleBase" id="RU362060"/>
    </source>
</evidence>
<evidence type="ECO:0000256" key="1">
    <source>
        <dbReference type="ARBA" id="ARBA00000189"/>
    </source>
</evidence>
<keyword evidence="16" id="KW-0873">Pyrrolidone carboxylic acid</keyword>
<feature type="binding site" evidence="20">
    <location>
        <position position="276"/>
    </location>
    <ligand>
        <name>Ca(2+)</name>
        <dbReference type="ChEBI" id="CHEBI:29108"/>
        <label>2</label>
    </ligand>
</feature>
<name>A0AAD8TCE6_LOLMU</name>
<dbReference type="EMBL" id="JAUUTY010000002">
    <property type="protein sequence ID" value="KAK1679214.1"/>
    <property type="molecule type" value="Genomic_DNA"/>
</dbReference>
<feature type="binding site" evidence="20">
    <location>
        <position position="115"/>
    </location>
    <ligand>
        <name>Ca(2+)</name>
        <dbReference type="ChEBI" id="CHEBI:29108"/>
        <label>1</label>
    </ligand>
</feature>
<keyword evidence="12 23" id="KW-0560">Oxidoreductase</keyword>
<comment type="cofactor">
    <cofactor evidence="20 23">
        <name>Ca(2+)</name>
        <dbReference type="ChEBI" id="CHEBI:29108"/>
    </cofactor>
    <text evidence="20 23">Binds 2 calcium ions per subunit.</text>
</comment>
<keyword evidence="26" id="KW-1185">Reference proteome</keyword>
<comment type="function">
    <text evidence="2">Removal of H(2)O(2), oxidation of toxic reductants, biosynthesis and degradation of lignin, suberization, auxin catabolism, response to environmental stresses such as wounding, pathogen attack and oxidative stress. These functions might be dependent on each isozyme/isoform in each plant tissue.</text>
</comment>
<reference evidence="25" key="1">
    <citation type="submission" date="2023-07" db="EMBL/GenBank/DDBJ databases">
        <title>A chromosome-level genome assembly of Lolium multiflorum.</title>
        <authorList>
            <person name="Chen Y."/>
            <person name="Copetti D."/>
            <person name="Kolliker R."/>
            <person name="Studer B."/>
        </authorList>
    </citation>
    <scope>NUCLEOTIDE SEQUENCE</scope>
    <source>
        <strain evidence="25">02402/16</strain>
        <tissue evidence="25">Leaf</tissue>
    </source>
</reference>
<comment type="subcellular location">
    <subcellularLocation>
        <location evidence="3 23">Secreted</location>
    </subcellularLocation>
</comment>
<dbReference type="InterPro" id="IPR010255">
    <property type="entry name" value="Haem_peroxidase_sf"/>
</dbReference>
<evidence type="ECO:0000256" key="22">
    <source>
        <dbReference type="PIRSR" id="PIRSR600823-5"/>
    </source>
</evidence>
<keyword evidence="14 22" id="KW-1015">Disulfide bond</keyword>
<feature type="binding site" evidence="20">
    <location>
        <position position="268"/>
    </location>
    <ligand>
        <name>Ca(2+)</name>
        <dbReference type="ChEBI" id="CHEBI:29108"/>
        <label>2</label>
    </ligand>
</feature>
<evidence type="ECO:0000256" key="21">
    <source>
        <dbReference type="PIRSR" id="PIRSR600823-4"/>
    </source>
</evidence>
<dbReference type="CDD" id="cd00693">
    <property type="entry name" value="secretory_peroxidase"/>
    <property type="match status" value="1"/>
</dbReference>
<dbReference type="PROSITE" id="PS50873">
    <property type="entry name" value="PEROXIDASE_4"/>
    <property type="match status" value="1"/>
</dbReference>
<feature type="binding site" evidence="20">
    <location>
        <position position="223"/>
    </location>
    <ligand>
        <name>Ca(2+)</name>
        <dbReference type="ChEBI" id="CHEBI:29108"/>
        <label>2</label>
    </ligand>
</feature>
<evidence type="ECO:0000313" key="26">
    <source>
        <dbReference type="Proteomes" id="UP001231189"/>
    </source>
</evidence>
<keyword evidence="17 23" id="KW-0376">Hydrogen peroxide</keyword>
<dbReference type="AlphaFoldDB" id="A0AAD8TCE6"/>
<evidence type="ECO:0000256" key="11">
    <source>
        <dbReference type="ARBA" id="ARBA00022837"/>
    </source>
</evidence>
<evidence type="ECO:0000256" key="20">
    <source>
        <dbReference type="PIRSR" id="PIRSR600823-3"/>
    </source>
</evidence>
<feature type="binding site" evidence="20">
    <location>
        <position position="98"/>
    </location>
    <ligand>
        <name>Ca(2+)</name>
        <dbReference type="ChEBI" id="CHEBI:29108"/>
        <label>1</label>
    </ligand>
</feature>
<dbReference type="PRINTS" id="PR00458">
    <property type="entry name" value="PEROXIDASE"/>
</dbReference>
<dbReference type="Gene3D" id="1.10.520.10">
    <property type="match status" value="1"/>
</dbReference>
<evidence type="ECO:0000256" key="17">
    <source>
        <dbReference type="ARBA" id="ARBA00023324"/>
    </source>
</evidence>
<dbReference type="PROSITE" id="PS00436">
    <property type="entry name" value="PEROXIDASE_2"/>
    <property type="match status" value="1"/>
</dbReference>
<dbReference type="Proteomes" id="UP001231189">
    <property type="component" value="Unassembled WGS sequence"/>
</dbReference>
<dbReference type="Pfam" id="PF00141">
    <property type="entry name" value="peroxidase"/>
    <property type="match status" value="1"/>
</dbReference>
<feature type="binding site" evidence="20">
    <location>
        <position position="100"/>
    </location>
    <ligand>
        <name>Ca(2+)</name>
        <dbReference type="ChEBI" id="CHEBI:29108"/>
        <label>1</label>
    </ligand>
</feature>
<dbReference type="FunFam" id="1.10.520.10:FF:000006">
    <property type="entry name" value="Peroxidase"/>
    <property type="match status" value="1"/>
</dbReference>
<gene>
    <name evidence="25" type="ORF">QYE76_040062</name>
</gene>
<evidence type="ECO:0000256" key="15">
    <source>
        <dbReference type="ARBA" id="ARBA00023180"/>
    </source>
</evidence>